<evidence type="ECO:0000256" key="5">
    <source>
        <dbReference type="ARBA" id="ARBA00012458"/>
    </source>
</evidence>
<name>A0A1Q2HN15_9BACT</name>
<evidence type="ECO:0000256" key="9">
    <source>
        <dbReference type="ARBA" id="ARBA00022842"/>
    </source>
</evidence>
<comment type="pathway">
    <text evidence="3 12">Cofactor biosynthesis; tetrahydrofolate biosynthesis; 7,8-dihydrofolate from 2-amino-4-hydroxy-6-hydroxymethyl-7,8-dihydropteridine diphosphate and 4-aminobenzoate: step 1/2.</text>
</comment>
<dbReference type="Proteomes" id="UP000188273">
    <property type="component" value="Chromosome"/>
</dbReference>
<dbReference type="PANTHER" id="PTHR20941">
    <property type="entry name" value="FOLATE SYNTHESIS PROTEINS"/>
    <property type="match status" value="1"/>
</dbReference>
<dbReference type="PROSITE" id="PS50972">
    <property type="entry name" value="PTERIN_BINDING"/>
    <property type="match status" value="1"/>
</dbReference>
<comment type="function">
    <text evidence="12">Catalyzes the condensation of para-aminobenzoate (pABA) with 6-hydroxymethyl-7,8-dihydropterin diphosphate (DHPt-PP) to form 7,8-dihydropteroate (H2Pte), the immediate precursor of folate derivatives.</text>
</comment>
<evidence type="ECO:0000313" key="14">
    <source>
        <dbReference type="EMBL" id="AQQ08828.1"/>
    </source>
</evidence>
<evidence type="ECO:0000256" key="3">
    <source>
        <dbReference type="ARBA" id="ARBA00004763"/>
    </source>
</evidence>
<keyword evidence="9 12" id="KW-0460">Magnesium</keyword>
<dbReference type="InterPro" id="IPR011005">
    <property type="entry name" value="Dihydropteroate_synth-like_sf"/>
</dbReference>
<dbReference type="AlphaFoldDB" id="A0A1Q2HN15"/>
<dbReference type="InterPro" id="IPR006390">
    <property type="entry name" value="DHP_synth_dom"/>
</dbReference>
<evidence type="ECO:0000256" key="11">
    <source>
        <dbReference type="ARBA" id="ARBA00030193"/>
    </source>
</evidence>
<organism evidence="14 15">
    <name type="scientific">Sedimentisphaera cyanobacteriorum</name>
    <dbReference type="NCBI Taxonomy" id="1940790"/>
    <lineage>
        <taxon>Bacteria</taxon>
        <taxon>Pseudomonadati</taxon>
        <taxon>Planctomycetota</taxon>
        <taxon>Phycisphaerae</taxon>
        <taxon>Sedimentisphaerales</taxon>
        <taxon>Sedimentisphaeraceae</taxon>
        <taxon>Sedimentisphaera</taxon>
    </lineage>
</organism>
<sequence>MKLNIKNELKGRELPLVMGILNVTPDSFSDGGDYSDLKSAVMRADELICEGAEIIDVGAESTRPGAEPVSPEIQIERFYEVIKAVKAKHSTRISIDTQSSTAAEAALEAGADIINDISSGSDPKMFKLAAEKSAGIVLMHMQGTPRTMQKTPEYENVTFDVMEYLKKRKSSAVEAGVCEDNIILDPGIGFGKTLKHNLELTRNLRKIKDLGSPVLYGASRKSFIGKITGRQEAKNREGGTIASTIYAMQQGVSLIRVHRPGINLDAMRLYRTLEEGINPA</sequence>
<dbReference type="EMBL" id="CP019633">
    <property type="protein sequence ID" value="AQQ08828.1"/>
    <property type="molecule type" value="Genomic_DNA"/>
</dbReference>
<proteinExistence type="inferred from homology"/>
<dbReference type="GO" id="GO:0005829">
    <property type="term" value="C:cytosol"/>
    <property type="evidence" value="ECO:0007669"/>
    <property type="project" value="TreeGrafter"/>
</dbReference>
<dbReference type="EC" id="2.5.1.15" evidence="5 12"/>
<protein>
    <recommendedName>
        <fullName evidence="6 12">Dihydropteroate synthase</fullName>
        <shortName evidence="12">DHPS</shortName>
        <ecNumber evidence="5 12">2.5.1.15</ecNumber>
    </recommendedName>
    <alternativeName>
        <fullName evidence="11 12">Dihydropteroate pyrophosphorylase</fullName>
    </alternativeName>
</protein>
<evidence type="ECO:0000256" key="4">
    <source>
        <dbReference type="ARBA" id="ARBA00009503"/>
    </source>
</evidence>
<dbReference type="NCBIfam" id="TIGR01496">
    <property type="entry name" value="DHPS"/>
    <property type="match status" value="1"/>
</dbReference>
<evidence type="ECO:0000259" key="13">
    <source>
        <dbReference type="PROSITE" id="PS50972"/>
    </source>
</evidence>
<dbReference type="GO" id="GO:0046654">
    <property type="term" value="P:tetrahydrofolate biosynthetic process"/>
    <property type="evidence" value="ECO:0007669"/>
    <property type="project" value="UniProtKB-UniPathway"/>
</dbReference>
<comment type="similarity">
    <text evidence="4 12">Belongs to the DHPS family.</text>
</comment>
<evidence type="ECO:0000256" key="6">
    <source>
        <dbReference type="ARBA" id="ARBA00016919"/>
    </source>
</evidence>
<keyword evidence="15" id="KW-1185">Reference proteome</keyword>
<comment type="catalytic activity">
    <reaction evidence="1">
        <text>(7,8-dihydropterin-6-yl)methyl diphosphate + 4-aminobenzoate = 7,8-dihydropteroate + diphosphate</text>
        <dbReference type="Rhea" id="RHEA:19949"/>
        <dbReference type="ChEBI" id="CHEBI:17836"/>
        <dbReference type="ChEBI" id="CHEBI:17839"/>
        <dbReference type="ChEBI" id="CHEBI:33019"/>
        <dbReference type="ChEBI" id="CHEBI:72950"/>
        <dbReference type="EC" id="2.5.1.15"/>
    </reaction>
</comment>
<dbReference type="SUPFAM" id="SSF51717">
    <property type="entry name" value="Dihydropteroate synthetase-like"/>
    <property type="match status" value="1"/>
</dbReference>
<dbReference type="PROSITE" id="PS00793">
    <property type="entry name" value="DHPS_2"/>
    <property type="match status" value="1"/>
</dbReference>
<accession>A0A1Q2HN15</accession>
<dbReference type="InterPro" id="IPR000489">
    <property type="entry name" value="Pterin-binding_dom"/>
</dbReference>
<evidence type="ECO:0000256" key="1">
    <source>
        <dbReference type="ARBA" id="ARBA00000012"/>
    </source>
</evidence>
<dbReference type="Pfam" id="PF00809">
    <property type="entry name" value="Pterin_bind"/>
    <property type="match status" value="1"/>
</dbReference>
<feature type="domain" description="Pterin-binding" evidence="13">
    <location>
        <begin position="15"/>
        <end position="268"/>
    </location>
</feature>
<gene>
    <name evidence="14" type="primary">folP</name>
    <name evidence="14" type="ORF">L21SP3_00619</name>
</gene>
<dbReference type="GO" id="GO:0004156">
    <property type="term" value="F:dihydropteroate synthase activity"/>
    <property type="evidence" value="ECO:0007669"/>
    <property type="project" value="UniProtKB-EC"/>
</dbReference>
<dbReference type="GO" id="GO:0046656">
    <property type="term" value="P:folic acid biosynthetic process"/>
    <property type="evidence" value="ECO:0007669"/>
    <property type="project" value="UniProtKB-KW"/>
</dbReference>
<dbReference type="GO" id="GO:0046872">
    <property type="term" value="F:metal ion binding"/>
    <property type="evidence" value="ECO:0007669"/>
    <property type="project" value="UniProtKB-KW"/>
</dbReference>
<dbReference type="UniPathway" id="UPA00077">
    <property type="reaction ID" value="UER00156"/>
</dbReference>
<evidence type="ECO:0000256" key="8">
    <source>
        <dbReference type="ARBA" id="ARBA00022723"/>
    </source>
</evidence>
<dbReference type="RefSeq" id="WP_077539297.1">
    <property type="nucleotide sequence ID" value="NZ_CP019633.1"/>
</dbReference>
<dbReference type="Gene3D" id="3.20.20.20">
    <property type="entry name" value="Dihydropteroate synthase-like"/>
    <property type="match status" value="1"/>
</dbReference>
<dbReference type="KEGG" id="pbu:L21SP3_00619"/>
<evidence type="ECO:0000256" key="7">
    <source>
        <dbReference type="ARBA" id="ARBA00022679"/>
    </source>
</evidence>
<dbReference type="PROSITE" id="PS00792">
    <property type="entry name" value="DHPS_1"/>
    <property type="match status" value="1"/>
</dbReference>
<keyword evidence="10 12" id="KW-0289">Folate biosynthesis</keyword>
<evidence type="ECO:0000313" key="15">
    <source>
        <dbReference type="Proteomes" id="UP000188273"/>
    </source>
</evidence>
<dbReference type="FunFam" id="3.20.20.20:FF:000006">
    <property type="entry name" value="Dihydropteroate synthase"/>
    <property type="match status" value="1"/>
</dbReference>
<dbReference type="PANTHER" id="PTHR20941:SF1">
    <property type="entry name" value="FOLIC ACID SYNTHESIS PROTEIN FOL1"/>
    <property type="match status" value="1"/>
</dbReference>
<evidence type="ECO:0000256" key="12">
    <source>
        <dbReference type="RuleBase" id="RU361205"/>
    </source>
</evidence>
<comment type="cofactor">
    <cofactor evidence="2 12">
        <name>Mg(2+)</name>
        <dbReference type="ChEBI" id="CHEBI:18420"/>
    </cofactor>
</comment>
<dbReference type="InterPro" id="IPR045031">
    <property type="entry name" value="DHP_synth-like"/>
</dbReference>
<evidence type="ECO:0000256" key="2">
    <source>
        <dbReference type="ARBA" id="ARBA00001946"/>
    </source>
</evidence>
<dbReference type="STRING" id="1940790.L21SP3_00619"/>
<dbReference type="OrthoDB" id="9811744at2"/>
<keyword evidence="8 12" id="KW-0479">Metal-binding</keyword>
<reference evidence="15" key="1">
    <citation type="submission" date="2017-02" db="EMBL/GenBank/DDBJ databases">
        <title>Comparative genomics and description of representatives of a novel lineage of planctomycetes thriving in anoxic sediments.</title>
        <authorList>
            <person name="Spring S."/>
            <person name="Bunk B."/>
            <person name="Sproer C."/>
            <person name="Klenk H.-P."/>
        </authorList>
    </citation>
    <scope>NUCLEOTIDE SEQUENCE [LARGE SCALE GENOMIC DNA]</scope>
    <source>
        <strain evidence="15">L21-RPul-D3</strain>
    </source>
</reference>
<keyword evidence="7 12" id="KW-0808">Transferase</keyword>
<dbReference type="CDD" id="cd00739">
    <property type="entry name" value="DHPS"/>
    <property type="match status" value="1"/>
</dbReference>
<evidence type="ECO:0000256" key="10">
    <source>
        <dbReference type="ARBA" id="ARBA00022909"/>
    </source>
</evidence>